<dbReference type="InterPro" id="IPR039373">
    <property type="entry name" value="Peptidase_M28B"/>
</dbReference>
<evidence type="ECO:0000256" key="1">
    <source>
        <dbReference type="ARBA" id="ARBA00005634"/>
    </source>
</evidence>
<dbReference type="InterPro" id="IPR007484">
    <property type="entry name" value="Peptidase_M28"/>
</dbReference>
<evidence type="ECO:0000256" key="2">
    <source>
        <dbReference type="ARBA" id="ARBA00023180"/>
    </source>
</evidence>
<reference evidence="6 7" key="1">
    <citation type="journal article" date="2020" name="Nat. Food">
        <title>A phased Vanilla planifolia genome enables genetic improvement of flavour and production.</title>
        <authorList>
            <person name="Hasing T."/>
            <person name="Tang H."/>
            <person name="Brym M."/>
            <person name="Khazi F."/>
            <person name="Huang T."/>
            <person name="Chambers A.H."/>
        </authorList>
    </citation>
    <scope>NUCLEOTIDE SEQUENCE [LARGE SCALE GENOMIC DNA]</scope>
    <source>
        <tissue evidence="6">Leaf</tissue>
    </source>
</reference>
<evidence type="ECO:0000259" key="4">
    <source>
        <dbReference type="Pfam" id="PF02225"/>
    </source>
</evidence>
<dbReference type="InterPro" id="IPR046450">
    <property type="entry name" value="PA_dom_sf"/>
</dbReference>
<dbReference type="GO" id="GO:0004180">
    <property type="term" value="F:carboxypeptidase activity"/>
    <property type="evidence" value="ECO:0007669"/>
    <property type="project" value="TreeGrafter"/>
</dbReference>
<proteinExistence type="inferred from homology"/>
<evidence type="ECO:0000313" key="6">
    <source>
        <dbReference type="EMBL" id="KAG0457808.1"/>
    </source>
</evidence>
<sequence length="405" mass="43883">MSLDRRPTLLLPPTSSKPSPQPPSLSTSSPMTSSYPTPFTALFLFHPVPLCPRLSSISSRKSTSDPSATAAAEVLPTFHAYARSGAATGQVVYANYGRVEDFAALRSRGVEVAGNVVLARYGKIYRGDIVRNAHLAGAVAAIVYTDAKDYGGHVRPWFPDGLWLPPSGVQVGSTYRGLGDLTTPGWASIEGCERVDAEEAVASELTPAIPSLPVSSRDAEEILKTIGGQVAPADWQGADGAPLYHLGPGPGFVDLIYLGNETIMKIQNVVAVIEGKDEPDRYVILGNHRDAWTFGAVDPNSGTASLLEVAQRFHKLQKRGWRPRRSIVLCNWDAEEYSLLGSTEWVEDNRAILASRAVAYINVDSAVSGPVSMPLQPHNLMRCLKKYPRRFKILIIHPSHCFNLG</sequence>
<keyword evidence="2" id="KW-0325">Glycoprotein</keyword>
<evidence type="ECO:0000313" key="7">
    <source>
        <dbReference type="Proteomes" id="UP000636800"/>
    </source>
</evidence>
<feature type="domain" description="PA" evidence="4">
    <location>
        <begin position="88"/>
        <end position="151"/>
    </location>
</feature>
<organism evidence="6 7">
    <name type="scientific">Vanilla planifolia</name>
    <name type="common">Vanilla</name>
    <dbReference type="NCBI Taxonomy" id="51239"/>
    <lineage>
        <taxon>Eukaryota</taxon>
        <taxon>Viridiplantae</taxon>
        <taxon>Streptophyta</taxon>
        <taxon>Embryophyta</taxon>
        <taxon>Tracheophyta</taxon>
        <taxon>Spermatophyta</taxon>
        <taxon>Magnoliopsida</taxon>
        <taxon>Liliopsida</taxon>
        <taxon>Asparagales</taxon>
        <taxon>Orchidaceae</taxon>
        <taxon>Vanilloideae</taxon>
        <taxon>Vanilleae</taxon>
        <taxon>Vanilla</taxon>
    </lineage>
</organism>
<feature type="domain" description="Peptidase M28" evidence="5">
    <location>
        <begin position="268"/>
        <end position="370"/>
    </location>
</feature>
<gene>
    <name evidence="6" type="ORF">HPP92_022965</name>
</gene>
<dbReference type="Proteomes" id="UP000636800">
    <property type="component" value="Chromosome 12"/>
</dbReference>
<dbReference type="Pfam" id="PF02225">
    <property type="entry name" value="PA"/>
    <property type="match status" value="1"/>
</dbReference>
<dbReference type="InterPro" id="IPR003137">
    <property type="entry name" value="PA_domain"/>
</dbReference>
<dbReference type="AlphaFoldDB" id="A0A835UE13"/>
<dbReference type="EMBL" id="JADCNL010000012">
    <property type="protein sequence ID" value="KAG0457808.1"/>
    <property type="molecule type" value="Genomic_DNA"/>
</dbReference>
<dbReference type="FunFam" id="3.50.30.30:FF:000008">
    <property type="entry name" value="Glutamate carboxypeptidase 2"/>
    <property type="match status" value="1"/>
</dbReference>
<dbReference type="FunFam" id="3.40.630.10:FF:000101">
    <property type="entry name" value="N-acetylated alpha-linked acidic dipeptidase like 1"/>
    <property type="match status" value="1"/>
</dbReference>
<dbReference type="Pfam" id="PF04389">
    <property type="entry name" value="Peptidase_M28"/>
    <property type="match status" value="1"/>
</dbReference>
<name>A0A835UE13_VANPL</name>
<evidence type="ECO:0000259" key="5">
    <source>
        <dbReference type="Pfam" id="PF04389"/>
    </source>
</evidence>
<feature type="region of interest" description="Disordered" evidence="3">
    <location>
        <begin position="1"/>
        <end position="32"/>
    </location>
</feature>
<dbReference type="Gene3D" id="3.40.630.10">
    <property type="entry name" value="Zn peptidases"/>
    <property type="match status" value="1"/>
</dbReference>
<dbReference type="Gene3D" id="3.50.30.30">
    <property type="match status" value="1"/>
</dbReference>
<dbReference type="CDD" id="cd02121">
    <property type="entry name" value="PA_GCPII_like"/>
    <property type="match status" value="1"/>
</dbReference>
<feature type="compositionally biased region" description="Low complexity" evidence="3">
    <location>
        <begin position="8"/>
        <end position="32"/>
    </location>
</feature>
<comment type="caution">
    <text evidence="6">The sequence shown here is derived from an EMBL/GenBank/DDBJ whole genome shotgun (WGS) entry which is preliminary data.</text>
</comment>
<keyword evidence="7" id="KW-1185">Reference proteome</keyword>
<evidence type="ECO:0000256" key="3">
    <source>
        <dbReference type="SAM" id="MobiDB-lite"/>
    </source>
</evidence>
<comment type="similarity">
    <text evidence="1">Belongs to the peptidase M28 family. M28B subfamily.</text>
</comment>
<dbReference type="PANTHER" id="PTHR10404:SF46">
    <property type="entry name" value="VACUOLAR PROTEIN SORTING-ASSOCIATED PROTEIN 70"/>
    <property type="match status" value="1"/>
</dbReference>
<dbReference type="OrthoDB" id="9989112at2759"/>
<dbReference type="PANTHER" id="PTHR10404">
    <property type="entry name" value="N-ACETYLATED-ALPHA-LINKED ACIDIC DIPEPTIDASE"/>
    <property type="match status" value="1"/>
</dbReference>
<dbReference type="SUPFAM" id="SSF52025">
    <property type="entry name" value="PA domain"/>
    <property type="match status" value="1"/>
</dbReference>
<accession>A0A835UE13</accession>
<protein>
    <submittedName>
        <fullName evidence="6">Uncharacterized protein</fullName>
    </submittedName>
</protein>
<dbReference type="SUPFAM" id="SSF53187">
    <property type="entry name" value="Zn-dependent exopeptidases"/>
    <property type="match status" value="1"/>
</dbReference>